<evidence type="ECO:0000256" key="1">
    <source>
        <dbReference type="ARBA" id="ARBA00023015"/>
    </source>
</evidence>
<keyword evidence="1" id="KW-0805">Transcription regulation</keyword>
<dbReference type="OrthoDB" id="7427954at2"/>
<keyword evidence="3" id="KW-0804">Transcription</keyword>
<dbReference type="PRINTS" id="PR00598">
    <property type="entry name" value="HTHMARR"/>
</dbReference>
<dbReference type="PANTHER" id="PTHR42756">
    <property type="entry name" value="TRANSCRIPTIONAL REGULATOR, MARR"/>
    <property type="match status" value="1"/>
</dbReference>
<dbReference type="SMART" id="SM00347">
    <property type="entry name" value="HTH_MARR"/>
    <property type="match status" value="1"/>
</dbReference>
<evidence type="ECO:0000313" key="5">
    <source>
        <dbReference type="EMBL" id="RAH99278.1"/>
    </source>
</evidence>
<accession>A0A8B2NM71</accession>
<dbReference type="InterPro" id="IPR000835">
    <property type="entry name" value="HTH_MarR-typ"/>
</dbReference>
<proteinExistence type="predicted"/>
<evidence type="ECO:0000256" key="2">
    <source>
        <dbReference type="ARBA" id="ARBA00023125"/>
    </source>
</evidence>
<sequence>MDGGERAELGAKIAYVSRQWRRVVDTRLNAYGLTEATWLPLLHLARARAPMRQKDLAASLTLDSSSVVRILQGLENERLIERREDADDRRAKTIELTDEGRRRVKEVEAVASAVREELLGPVPDADIAAATRILTTICDRLCRMTEEANAE</sequence>
<dbReference type="InterPro" id="IPR036388">
    <property type="entry name" value="WH-like_DNA-bd_sf"/>
</dbReference>
<dbReference type="AlphaFoldDB" id="A0A8B2NM71"/>
<dbReference type="SUPFAM" id="SSF46785">
    <property type="entry name" value="Winged helix' DNA-binding domain"/>
    <property type="match status" value="1"/>
</dbReference>
<keyword evidence="6" id="KW-1185">Reference proteome</keyword>
<reference evidence="5 6" key="1">
    <citation type="submission" date="2018-05" db="EMBL/GenBank/DDBJ databases">
        <title>Acuticoccus sediminis sp. nov., isolated from deep-sea sediment of Indian Ocean.</title>
        <authorList>
            <person name="Liu X."/>
            <person name="Lai Q."/>
            <person name="Du Y."/>
            <person name="Sun F."/>
            <person name="Zhang X."/>
            <person name="Wang S."/>
            <person name="Shao Z."/>
        </authorList>
    </citation>
    <scope>NUCLEOTIDE SEQUENCE [LARGE SCALE GENOMIC DNA]</scope>
    <source>
        <strain evidence="5 6">PTG4-2</strain>
    </source>
</reference>
<dbReference type="GO" id="GO:0003677">
    <property type="term" value="F:DNA binding"/>
    <property type="evidence" value="ECO:0007669"/>
    <property type="project" value="UniProtKB-KW"/>
</dbReference>
<evidence type="ECO:0000256" key="3">
    <source>
        <dbReference type="ARBA" id="ARBA00023163"/>
    </source>
</evidence>
<dbReference type="PANTHER" id="PTHR42756:SF1">
    <property type="entry name" value="TRANSCRIPTIONAL REPRESSOR OF EMRAB OPERON"/>
    <property type="match status" value="1"/>
</dbReference>
<comment type="caution">
    <text evidence="5">The sequence shown here is derived from an EMBL/GenBank/DDBJ whole genome shotgun (WGS) entry which is preliminary data.</text>
</comment>
<name>A0A8B2NM71_9HYPH</name>
<organism evidence="5 6">
    <name type="scientific">Acuticoccus sediminis</name>
    <dbReference type="NCBI Taxonomy" id="2184697"/>
    <lineage>
        <taxon>Bacteria</taxon>
        <taxon>Pseudomonadati</taxon>
        <taxon>Pseudomonadota</taxon>
        <taxon>Alphaproteobacteria</taxon>
        <taxon>Hyphomicrobiales</taxon>
        <taxon>Amorphaceae</taxon>
        <taxon>Acuticoccus</taxon>
    </lineage>
</organism>
<keyword evidence="2" id="KW-0238">DNA-binding</keyword>
<protein>
    <submittedName>
        <fullName evidence="5">MarR family transcriptional regulator</fullName>
    </submittedName>
</protein>
<dbReference type="EMBL" id="QHHQ01000005">
    <property type="protein sequence ID" value="RAH99278.1"/>
    <property type="molecule type" value="Genomic_DNA"/>
</dbReference>
<dbReference type="PROSITE" id="PS50995">
    <property type="entry name" value="HTH_MARR_2"/>
    <property type="match status" value="1"/>
</dbReference>
<gene>
    <name evidence="5" type="ORF">DLJ53_22320</name>
</gene>
<dbReference type="Gene3D" id="1.10.10.10">
    <property type="entry name" value="Winged helix-like DNA-binding domain superfamily/Winged helix DNA-binding domain"/>
    <property type="match status" value="1"/>
</dbReference>
<dbReference type="Proteomes" id="UP000249590">
    <property type="component" value="Unassembled WGS sequence"/>
</dbReference>
<evidence type="ECO:0000313" key="6">
    <source>
        <dbReference type="Proteomes" id="UP000249590"/>
    </source>
</evidence>
<dbReference type="GO" id="GO:0003700">
    <property type="term" value="F:DNA-binding transcription factor activity"/>
    <property type="evidence" value="ECO:0007669"/>
    <property type="project" value="InterPro"/>
</dbReference>
<dbReference type="Pfam" id="PF12802">
    <property type="entry name" value="MarR_2"/>
    <property type="match status" value="1"/>
</dbReference>
<feature type="domain" description="HTH marR-type" evidence="4">
    <location>
        <begin position="6"/>
        <end position="139"/>
    </location>
</feature>
<dbReference type="InterPro" id="IPR036390">
    <property type="entry name" value="WH_DNA-bd_sf"/>
</dbReference>
<evidence type="ECO:0000259" key="4">
    <source>
        <dbReference type="PROSITE" id="PS50995"/>
    </source>
</evidence>